<dbReference type="VEuPathDB" id="FungiDB:I7I51_00362"/>
<dbReference type="AlphaFoldDB" id="A0A8A1MBU6"/>
<feature type="chain" id="PRO_5034435369" description="Secreted protein" evidence="1">
    <location>
        <begin position="18"/>
        <end position="121"/>
    </location>
</feature>
<evidence type="ECO:0008006" key="4">
    <source>
        <dbReference type="Google" id="ProtNLM"/>
    </source>
</evidence>
<gene>
    <name evidence="2" type="ORF">I7I51_00362</name>
</gene>
<evidence type="ECO:0000256" key="1">
    <source>
        <dbReference type="SAM" id="SignalP"/>
    </source>
</evidence>
<accession>A0A8A1MBU6</accession>
<dbReference type="EMBL" id="CP069114">
    <property type="protein sequence ID" value="QSS63305.1"/>
    <property type="molecule type" value="Genomic_DNA"/>
</dbReference>
<keyword evidence="1" id="KW-0732">Signal</keyword>
<evidence type="ECO:0000313" key="2">
    <source>
        <dbReference type="EMBL" id="QSS63305.1"/>
    </source>
</evidence>
<proteinExistence type="predicted"/>
<feature type="signal peptide" evidence="1">
    <location>
        <begin position="1"/>
        <end position="17"/>
    </location>
</feature>
<name>A0A8A1MBU6_AJECA</name>
<protein>
    <recommendedName>
        <fullName evidence="4">Secreted protein</fullName>
    </recommendedName>
</protein>
<organism evidence="2 3">
    <name type="scientific">Ajellomyces capsulatus</name>
    <name type="common">Darling's disease fungus</name>
    <name type="synonym">Histoplasma capsulatum</name>
    <dbReference type="NCBI Taxonomy" id="5037"/>
    <lineage>
        <taxon>Eukaryota</taxon>
        <taxon>Fungi</taxon>
        <taxon>Dikarya</taxon>
        <taxon>Ascomycota</taxon>
        <taxon>Pezizomycotina</taxon>
        <taxon>Eurotiomycetes</taxon>
        <taxon>Eurotiomycetidae</taxon>
        <taxon>Onygenales</taxon>
        <taxon>Ajellomycetaceae</taxon>
        <taxon>Histoplasma</taxon>
    </lineage>
</organism>
<sequence length="121" mass="13237">MACLLLAVGCWLLAVGCWRCCVVLVGHYGLGTWEDMAMKLLEYLPSPVPGDAPNGLQIALGNILGSRPGFFAFSASRWLNSSVPGFFFFERDFILPSTTTSSLLTFTFNSARFKSFLSLTP</sequence>
<dbReference type="Proteomes" id="UP000663671">
    <property type="component" value="Chromosome 1"/>
</dbReference>
<reference evidence="2" key="1">
    <citation type="submission" date="2021-01" db="EMBL/GenBank/DDBJ databases">
        <title>Chromosome-level genome assembly of a human fungal pathogen reveals clustering of transcriptionally co-regulated genes.</title>
        <authorList>
            <person name="Voorhies M."/>
            <person name="Cohen S."/>
            <person name="Shea T.P."/>
            <person name="Petrus S."/>
            <person name="Munoz J.F."/>
            <person name="Poplawski S."/>
            <person name="Goldman W.E."/>
            <person name="Michael T."/>
            <person name="Cuomo C.A."/>
            <person name="Sil A."/>
            <person name="Beyhan S."/>
        </authorList>
    </citation>
    <scope>NUCLEOTIDE SEQUENCE</scope>
    <source>
        <strain evidence="2">WU24</strain>
    </source>
</reference>
<evidence type="ECO:0000313" key="3">
    <source>
        <dbReference type="Proteomes" id="UP000663671"/>
    </source>
</evidence>